<dbReference type="EMBL" id="JANPWB010000011">
    <property type="protein sequence ID" value="KAJ1131865.1"/>
    <property type="molecule type" value="Genomic_DNA"/>
</dbReference>
<gene>
    <name evidence="2" type="ORF">NDU88_010197</name>
</gene>
<feature type="compositionally biased region" description="Low complexity" evidence="1">
    <location>
        <begin position="85"/>
        <end position="100"/>
    </location>
</feature>
<protein>
    <submittedName>
        <fullName evidence="2">Uncharacterized protein</fullName>
    </submittedName>
</protein>
<comment type="caution">
    <text evidence="2">The sequence shown here is derived from an EMBL/GenBank/DDBJ whole genome shotgun (WGS) entry which is preliminary data.</text>
</comment>
<dbReference type="AlphaFoldDB" id="A0AAV7PUZ7"/>
<keyword evidence="3" id="KW-1185">Reference proteome</keyword>
<dbReference type="Proteomes" id="UP001066276">
    <property type="component" value="Chromosome 7"/>
</dbReference>
<evidence type="ECO:0000256" key="1">
    <source>
        <dbReference type="SAM" id="MobiDB-lite"/>
    </source>
</evidence>
<evidence type="ECO:0000313" key="3">
    <source>
        <dbReference type="Proteomes" id="UP001066276"/>
    </source>
</evidence>
<evidence type="ECO:0000313" key="2">
    <source>
        <dbReference type="EMBL" id="KAJ1131865.1"/>
    </source>
</evidence>
<reference evidence="2" key="1">
    <citation type="journal article" date="2022" name="bioRxiv">
        <title>Sequencing and chromosome-scale assembly of the giantPleurodeles waltlgenome.</title>
        <authorList>
            <person name="Brown T."/>
            <person name="Elewa A."/>
            <person name="Iarovenko S."/>
            <person name="Subramanian E."/>
            <person name="Araus A.J."/>
            <person name="Petzold A."/>
            <person name="Susuki M."/>
            <person name="Suzuki K.-i.T."/>
            <person name="Hayashi T."/>
            <person name="Toyoda A."/>
            <person name="Oliveira C."/>
            <person name="Osipova E."/>
            <person name="Leigh N.D."/>
            <person name="Simon A."/>
            <person name="Yun M.H."/>
        </authorList>
    </citation>
    <scope>NUCLEOTIDE SEQUENCE</scope>
    <source>
        <strain evidence="2">20211129_DDA</strain>
        <tissue evidence="2">Liver</tissue>
    </source>
</reference>
<accession>A0AAV7PUZ7</accession>
<feature type="region of interest" description="Disordered" evidence="1">
    <location>
        <begin position="22"/>
        <end position="125"/>
    </location>
</feature>
<proteinExistence type="predicted"/>
<sequence length="145" mass="15129">MPTGRPQPDLGPRPPLRLCCLVAQRGGDPPGPPAPVGSSGTFGAAGRPKRGPLPHLGCPLLSRGGSQLHPRPRLQARGGAACLLPRQPGPTRSSTPPRSTAGARQRRGPVLGTAPTLRRGAARTGSFLKEFFHLPLRSDGIRRAP</sequence>
<organism evidence="2 3">
    <name type="scientific">Pleurodeles waltl</name>
    <name type="common">Iberian ribbed newt</name>
    <dbReference type="NCBI Taxonomy" id="8319"/>
    <lineage>
        <taxon>Eukaryota</taxon>
        <taxon>Metazoa</taxon>
        <taxon>Chordata</taxon>
        <taxon>Craniata</taxon>
        <taxon>Vertebrata</taxon>
        <taxon>Euteleostomi</taxon>
        <taxon>Amphibia</taxon>
        <taxon>Batrachia</taxon>
        <taxon>Caudata</taxon>
        <taxon>Salamandroidea</taxon>
        <taxon>Salamandridae</taxon>
        <taxon>Pleurodelinae</taxon>
        <taxon>Pleurodeles</taxon>
    </lineage>
</organism>
<name>A0AAV7PUZ7_PLEWA</name>